<dbReference type="GO" id="GO:0043025">
    <property type="term" value="C:neuronal cell body"/>
    <property type="evidence" value="ECO:0000314"/>
    <property type="project" value="FlyBase"/>
</dbReference>
<feature type="domain" description="Fibronectin type-III" evidence="14">
    <location>
        <begin position="561"/>
        <end position="655"/>
    </location>
</feature>
<dbReference type="FunFam" id="2.60.40.10:FF:002008">
    <property type="entry name" value="Frazzled, isoform B"/>
    <property type="match status" value="1"/>
</dbReference>
<evidence type="ECO:0000256" key="8">
    <source>
        <dbReference type="ARBA" id="ARBA00023180"/>
    </source>
</evidence>
<dbReference type="VEuPathDB" id="VectorBase:FBgn0011592"/>
<reference evidence="15 17" key="6">
    <citation type="journal article" date="2005" name="PLoS Comput. Biol.">
        <title>Combined evidence annotation of transposable elements in genome sequences.</title>
        <authorList>
            <person name="Quesneville H."/>
            <person name="Bergman C.M."/>
            <person name="Andrieu O."/>
            <person name="Autard D."/>
            <person name="Nouaud D."/>
            <person name="Ashburner M."/>
            <person name="Anxolabehere D."/>
        </authorList>
    </citation>
    <scope>NUCLEOTIDE SEQUENCE [LARGE SCALE GENOMIC DNA]</scope>
    <source>
        <strain evidence="17">Berkeley</strain>
    </source>
</reference>
<evidence type="ECO:0000313" key="15">
    <source>
        <dbReference type="EMBL" id="AAM68622.1"/>
    </source>
</evidence>
<reference evidence="15 17" key="4">
    <citation type="journal article" date="2002" name="Genome Biol.">
        <title>The transposable elements of the Drosophila melanogaster euchromatin: a genomics perspective.</title>
        <authorList>
            <person name="Kaminker J.S."/>
            <person name="Bergman C.M."/>
            <person name="Kronmiller B."/>
            <person name="Carlson J."/>
            <person name="Svirskas R."/>
            <person name="Patel S."/>
            <person name="Frise E."/>
            <person name="Wheeler D.A."/>
            <person name="Lewis S.E."/>
            <person name="Rubin G.M."/>
            <person name="Ashburner M."/>
            <person name="Celniker S.E."/>
        </authorList>
    </citation>
    <scope>NUCLEOTIDE SEQUENCE [LARGE SCALE GENOMIC DNA]</scope>
    <source>
        <strain evidence="17">Berkeley</strain>
    </source>
</reference>
<dbReference type="GO" id="GO:0030425">
    <property type="term" value="C:dendrite"/>
    <property type="evidence" value="ECO:0000314"/>
    <property type="project" value="FlyBase"/>
</dbReference>
<feature type="domain" description="Fibronectin type-III" evidence="14">
    <location>
        <begin position="462"/>
        <end position="555"/>
    </location>
</feature>
<dbReference type="GO" id="GO:0016199">
    <property type="term" value="P:axon midline choice point recognition"/>
    <property type="evidence" value="ECO:0000315"/>
    <property type="project" value="FlyBase"/>
</dbReference>
<dbReference type="FunFam" id="2.60.40.10:FF:002650">
    <property type="entry name" value="Frazzled"/>
    <property type="match status" value="1"/>
</dbReference>
<dbReference type="Gene3D" id="2.60.40.10">
    <property type="entry name" value="Immunoglobulins"/>
    <property type="match status" value="10"/>
</dbReference>
<evidence type="ECO:0000256" key="10">
    <source>
        <dbReference type="SAM" id="MobiDB-lite"/>
    </source>
</evidence>
<dbReference type="GeneID" id="36377"/>
<dbReference type="AGR" id="FB:FBgn0011592"/>
<reference evidence="15 17" key="1">
    <citation type="journal article" date="2000" name="Science">
        <title>The genome sequence of Drosophila melanogaster.</title>
        <authorList>
            <person name="Adams M.D."/>
            <person name="Celniker S.E."/>
            <person name="Holt R.A."/>
            <person name="Evans C.A."/>
            <person name="Gocayne J.D."/>
            <person name="Amanatides P.G."/>
            <person name="Scherer S.E."/>
            <person name="Li P.W."/>
            <person name="Hoskins R.A."/>
            <person name="Galle R.F."/>
            <person name="George R.A."/>
            <person name="Lewis S.E."/>
            <person name="Richards S."/>
            <person name="Ashburner M."/>
            <person name="Henderson S.N."/>
            <person name="Sutton G.G."/>
            <person name="Wortman J.R."/>
            <person name="Yandell M.D."/>
            <person name="Zhang Q."/>
            <person name="Chen L.X."/>
            <person name="Brandon R.C."/>
            <person name="Rogers Y.H."/>
            <person name="Blazej R.G."/>
            <person name="Champe M."/>
            <person name="Pfeiffer B.D."/>
            <person name="Wan K.H."/>
            <person name="Doyle C."/>
            <person name="Baxter E.G."/>
            <person name="Helt G."/>
            <person name="Nelson C.R."/>
            <person name="Gabor G.L."/>
            <person name="Abril J.F."/>
            <person name="Agbayani A."/>
            <person name="An H.J."/>
            <person name="Andrews-Pfannkoch C."/>
            <person name="Baldwin D."/>
            <person name="Ballew R.M."/>
            <person name="Basu A."/>
            <person name="Baxendale J."/>
            <person name="Bayraktaroglu L."/>
            <person name="Beasley E.M."/>
            <person name="Beeson K.Y."/>
            <person name="Benos P.V."/>
            <person name="Berman B.P."/>
            <person name="Bhandari D."/>
            <person name="Bolshakov S."/>
            <person name="Borkova D."/>
            <person name="Botchan M.R."/>
            <person name="Bouck J."/>
            <person name="Brokstein P."/>
            <person name="Brottier P."/>
            <person name="Burtis K.C."/>
            <person name="Busam D.A."/>
            <person name="Butler H."/>
            <person name="Cadieu E."/>
            <person name="Center A."/>
            <person name="Chandra I."/>
            <person name="Cherry J.M."/>
            <person name="Cawley S."/>
            <person name="Dahlke C."/>
            <person name="Davenport L.B."/>
            <person name="Davies P."/>
            <person name="de Pablos B."/>
            <person name="Delcher A."/>
            <person name="Deng Z."/>
            <person name="Mays A.D."/>
            <person name="Dew I."/>
            <person name="Dietz S.M."/>
            <person name="Dodson K."/>
            <person name="Doup L.E."/>
            <person name="Downes M."/>
            <person name="Dugan-Rocha S."/>
            <person name="Dunkov B.C."/>
            <person name="Dunn P."/>
            <person name="Durbin K.J."/>
            <person name="Evangelista C.C."/>
            <person name="Ferraz C."/>
            <person name="Ferriera S."/>
            <person name="Fleischmann W."/>
            <person name="Fosler C."/>
            <person name="Gabrielian A.E."/>
            <person name="Garg N.S."/>
            <person name="Gelbart W.M."/>
            <person name="Glasser K."/>
            <person name="Glodek A."/>
            <person name="Gong F."/>
            <person name="Gorrell J.H."/>
            <person name="Gu Z."/>
            <person name="Guan P."/>
            <person name="Harris M."/>
            <person name="Harris N.L."/>
            <person name="Harvey D."/>
            <person name="Heiman T.J."/>
            <person name="Hernandez J.R."/>
            <person name="Houck J."/>
            <person name="Hostin D."/>
            <person name="Houston K.A."/>
            <person name="Howland T.J."/>
            <person name="Wei M.H."/>
            <person name="Ibegwam C."/>
            <person name="Jalali M."/>
            <person name="Kalush F."/>
            <person name="Karpen G.H."/>
            <person name="Ke Z."/>
            <person name="Kennison J.A."/>
            <person name="Ketchum K.A."/>
            <person name="Kimmel B.E."/>
            <person name="Kodira C.D."/>
            <person name="Kraft C."/>
            <person name="Kravitz S."/>
            <person name="Kulp D."/>
            <person name="Lai Z."/>
            <person name="Lasko P."/>
            <person name="Lei Y."/>
            <person name="Levitsky A.A."/>
            <person name="Li J."/>
            <person name="Li Z."/>
            <person name="Liang Y."/>
            <person name="Lin X."/>
            <person name="Liu X."/>
            <person name="Mattei B."/>
            <person name="McIntosh T.C."/>
            <person name="McLeod M.P."/>
            <person name="McPherson D."/>
            <person name="Merkulov G."/>
            <person name="Milshina N.V."/>
            <person name="Mobarry C."/>
            <person name="Morris J."/>
            <person name="Moshrefi A."/>
            <person name="Mount S.M."/>
            <person name="Moy M."/>
            <person name="Murphy B."/>
            <person name="Murphy L."/>
            <person name="Muzny D.M."/>
            <person name="Nelson D.L."/>
            <person name="Nelson D.R."/>
            <person name="Nelson K.A."/>
            <person name="Nixon K."/>
            <person name="Nusskern D.R."/>
            <person name="Pacleb J.M."/>
            <person name="Palazzolo M."/>
            <person name="Pittman G.S."/>
            <person name="Pan S."/>
            <person name="Pollard J."/>
            <person name="Puri V."/>
            <person name="Reese M.G."/>
            <person name="Reinert K."/>
            <person name="Remington K."/>
            <person name="Saunders R.D."/>
            <person name="Scheeler F."/>
            <person name="Shen H."/>
            <person name="Shue B.C."/>
            <person name="Siden-Kiamos I."/>
            <person name="Simpson M."/>
            <person name="Skupski M.P."/>
            <person name="Smith T."/>
            <person name="Spier E."/>
            <person name="Spradling A.C."/>
            <person name="Stapleton M."/>
            <person name="Strong R."/>
            <person name="Sun E."/>
            <person name="Svirskas R."/>
            <person name="Tector C."/>
            <person name="Turner R."/>
            <person name="Venter E."/>
            <person name="Wang A.H."/>
            <person name="Wang X."/>
            <person name="Wang Z.Y."/>
            <person name="Wassarman D.A."/>
            <person name="Weinstock G.M."/>
            <person name="Weissenbach J."/>
            <person name="Williams S.M."/>
            <person name="WoodageT"/>
            <person name="Worley K.C."/>
            <person name="Wu D."/>
            <person name="Yang S."/>
            <person name="Yao Q.A."/>
            <person name="Ye J."/>
            <person name="Yeh R.F."/>
            <person name="Zaveri J.S."/>
            <person name="Zhan M."/>
            <person name="Zhang G."/>
            <person name="Zhao Q."/>
            <person name="Zheng L."/>
            <person name="Zheng X.H."/>
            <person name="Zhong F.N."/>
            <person name="Zhong W."/>
            <person name="Zhou X."/>
            <person name="Zhu S."/>
            <person name="Zhu X."/>
            <person name="Smith H.O."/>
            <person name="Gibbs R.A."/>
            <person name="Myers E.W."/>
            <person name="Rubin G.M."/>
            <person name="Venter J.C."/>
        </authorList>
    </citation>
    <scope>NUCLEOTIDE SEQUENCE [LARGE SCALE GENOMIC DNA]</scope>
    <source>
        <strain evidence="17">Berkeley</strain>
    </source>
</reference>
<dbReference type="FunFam" id="2.60.40.10:FF:001472">
    <property type="entry name" value="Frazzled, isoform B"/>
    <property type="match status" value="1"/>
</dbReference>
<keyword evidence="5 11" id="KW-1133">Transmembrane helix</keyword>
<feature type="domain" description="Ig-like" evidence="13">
    <location>
        <begin position="135"/>
        <end position="236"/>
    </location>
</feature>
<reference evidence="15 17" key="10">
    <citation type="journal article" date="2015" name="G3 (Bethesda)">
        <title>Gene Model Annotations for Drosophila melanogaster: The Rule-Benders.</title>
        <authorList>
            <consortium name="FlyBase Consortium"/>
            <person name="Crosby M.A."/>
            <person name="Gramates L.S."/>
            <person name="Dos Santos G."/>
            <person name="Matthews B.B."/>
            <person name="St Pierre S.E."/>
            <person name="Zhou P."/>
            <person name="Schroeder A.J."/>
            <person name="Falls K."/>
            <person name="Emmert D.B."/>
            <person name="Russo S.M."/>
            <person name="Gelbart W.M."/>
            <person name="null"/>
        </authorList>
    </citation>
    <scope>NUCLEOTIDE SEQUENCE [LARGE SCALE GENOMIC DNA]</scope>
    <source>
        <strain evidence="17">Berkeley</strain>
    </source>
</reference>
<dbReference type="InterPro" id="IPR003598">
    <property type="entry name" value="Ig_sub2"/>
</dbReference>
<protein>
    <submittedName>
        <fullName evidence="15">Frazzled, isoform B</fullName>
    </submittedName>
</protein>
<evidence type="ECO:0000256" key="12">
    <source>
        <dbReference type="SAM" id="SignalP"/>
    </source>
</evidence>
<keyword evidence="18" id="KW-1267">Proteomics identification</keyword>
<feature type="signal peptide" evidence="12">
    <location>
        <begin position="1"/>
        <end position="31"/>
    </location>
</feature>
<reference evidence="15 17" key="5">
    <citation type="journal article" date="2002" name="Genome Biol.">
        <title>Heterochromatic sequences in a Drosophila whole-genome shotgun assembly.</title>
        <authorList>
            <person name="Hoskins R.A."/>
            <person name="Smith C.D."/>
            <person name="Carlson J.W."/>
            <person name="Carvalho A.B."/>
            <person name="Halpern A."/>
            <person name="Kaminker J.S."/>
            <person name="Kennedy C."/>
            <person name="Mungall C.J."/>
            <person name="Sullivan B.A."/>
            <person name="Sutton G.G."/>
            <person name="Yasuhara J.C."/>
            <person name="Wakimoto B.T."/>
            <person name="Myers E.W."/>
            <person name="Celniker S.E."/>
            <person name="Rubin G.M."/>
            <person name="Karpen G.H."/>
        </authorList>
    </citation>
    <scope>NUCLEOTIDE SEQUENCE [LARGE SCALE GENOMIC DNA]</scope>
    <source>
        <strain evidence="17">Berkeley</strain>
    </source>
</reference>
<dbReference type="Pfam" id="PF13927">
    <property type="entry name" value="Ig_3"/>
    <property type="match status" value="1"/>
</dbReference>
<dbReference type="PANTHER" id="PTHR44170:SF54">
    <property type="entry name" value="FI24025P1"/>
    <property type="match status" value="1"/>
</dbReference>
<keyword evidence="3 11" id="KW-0812">Transmembrane</keyword>
<dbReference type="FunFam" id="2.60.40.10:FF:000004">
    <property type="entry name" value="DCC isoform 1"/>
    <property type="match status" value="1"/>
</dbReference>
<feature type="transmembrane region" description="Helical" evidence="11">
    <location>
        <begin position="1075"/>
        <end position="1098"/>
    </location>
</feature>
<feature type="region of interest" description="Disordered" evidence="10">
    <location>
        <begin position="215"/>
        <end position="252"/>
    </location>
</feature>
<dbReference type="GO" id="GO:0005042">
    <property type="term" value="F:netrin receptor activity"/>
    <property type="evidence" value="ECO:0000304"/>
    <property type="project" value="FlyBase"/>
</dbReference>
<organism evidence="15 17">
    <name type="scientific">Drosophila melanogaster</name>
    <name type="common">Fruit fly</name>
    <dbReference type="NCBI Taxonomy" id="7227"/>
    <lineage>
        <taxon>Eukaryota</taxon>
        <taxon>Metazoa</taxon>
        <taxon>Ecdysozoa</taxon>
        <taxon>Arthropoda</taxon>
        <taxon>Hexapoda</taxon>
        <taxon>Insecta</taxon>
        <taxon>Pterygota</taxon>
        <taxon>Neoptera</taxon>
        <taxon>Endopterygota</taxon>
        <taxon>Diptera</taxon>
        <taxon>Brachycera</taxon>
        <taxon>Muscomorpha</taxon>
        <taxon>Ephydroidea</taxon>
        <taxon>Drosophilidae</taxon>
        <taxon>Drosophila</taxon>
        <taxon>Sophophora</taxon>
    </lineage>
</organism>
<dbReference type="GO" id="GO:0050773">
    <property type="term" value="P:regulation of dendrite development"/>
    <property type="evidence" value="ECO:0000315"/>
    <property type="project" value="FlyBase"/>
</dbReference>
<dbReference type="FunFam" id="2.60.40.10:FF:000028">
    <property type="entry name" value="Neuronal cell adhesion molecule"/>
    <property type="match status" value="1"/>
</dbReference>
<dbReference type="PRINTS" id="PR00014">
    <property type="entry name" value="FNTYPEIII"/>
</dbReference>
<keyword evidence="17" id="KW-1185">Reference proteome</keyword>
<dbReference type="HOGENOM" id="CLU_004256_2_0_1"/>
<reference evidence="15 17" key="11">
    <citation type="journal article" date="2015" name="Genome Res.">
        <title>The Release 6 reference sequence of the Drosophila melanogaster genome.</title>
        <authorList>
            <person name="Hoskins R.A."/>
            <person name="Carlson J.W."/>
            <person name="Wan K.H."/>
            <person name="Park S."/>
            <person name="Mendez I."/>
            <person name="Galle S.E."/>
            <person name="Booth B.W."/>
            <person name="Pfeiffer B.D."/>
            <person name="George R.A."/>
            <person name="Svirskas R."/>
            <person name="Krzywinski M."/>
            <person name="Schein J."/>
            <person name="Accardo M.C."/>
            <person name="Damia E."/>
            <person name="Messina G."/>
            <person name="Mendez-Lago M."/>
            <person name="de Pablos B."/>
            <person name="Demakova O.V."/>
            <person name="Andreyeva E.N."/>
            <person name="Boldyreva L.V."/>
            <person name="Marra M."/>
            <person name="Carvalho A.B."/>
            <person name="Dimitri P."/>
            <person name="Villasante A."/>
            <person name="Zhimulev I.F."/>
            <person name="Rubin G.M."/>
            <person name="Karpen G.H."/>
            <person name="Celniker S.E."/>
        </authorList>
    </citation>
    <scope>NUCLEOTIDE SEQUENCE [LARGE SCALE GENOMIC DNA]</scope>
    <source>
        <strain evidence="17">Berkeley</strain>
    </source>
</reference>
<evidence type="ECO:0000256" key="11">
    <source>
        <dbReference type="SAM" id="Phobius"/>
    </source>
</evidence>
<feature type="domain" description="Ig-like" evidence="13">
    <location>
        <begin position="251"/>
        <end position="339"/>
    </location>
</feature>
<reference evidence="15 17" key="7">
    <citation type="journal article" date="2007" name="Science">
        <title>The Release 5.1 annotation of Drosophila melanogaster heterochromatin.</title>
        <authorList>
            <person name="Smith C.D."/>
            <person name="Shu S."/>
            <person name="Mungall C.J."/>
            <person name="Karpen G.H."/>
        </authorList>
    </citation>
    <scope>NUCLEOTIDE SEQUENCE [LARGE SCALE GENOMIC DNA]</scope>
    <source>
        <strain evidence="17">Berkeley</strain>
    </source>
</reference>
<reference evidence="15 17" key="2">
    <citation type="journal article" date="2002" name="Genome Biol.">
        <title>Finishing a whole-genome shotgun: release 3 of the Drosophila melanogaster euchromatic genome sequence.</title>
        <authorList>
            <person name="Celniker S.E."/>
            <person name="Wheeler D.A."/>
            <person name="Kronmiller B."/>
            <person name="Carlson J.W."/>
            <person name="Halpern A."/>
            <person name="Patel S."/>
            <person name="Adams M."/>
            <person name="Champe M."/>
            <person name="Dugan S.P."/>
            <person name="Frise E."/>
            <person name="Hodgson A."/>
            <person name="George R.A."/>
            <person name="Hoskins R.A."/>
            <person name="Laverty T."/>
            <person name="Muzny D.M."/>
            <person name="Nelson C.R."/>
            <person name="Pacleb J.M."/>
            <person name="Park S."/>
            <person name="Pfeiffer B.D."/>
            <person name="Richards S."/>
            <person name="Sodergren E.J."/>
            <person name="Svirskas R."/>
            <person name="Tabor P.E."/>
            <person name="Wan K."/>
            <person name="Stapleton M."/>
            <person name="Sutton G.G."/>
            <person name="Venter C."/>
            <person name="Weinstock G."/>
            <person name="Scherer S.E."/>
            <person name="Myers E.W."/>
            <person name="Gibbs R.A."/>
            <person name="Rubin G.M."/>
        </authorList>
    </citation>
    <scope>NUCLEOTIDE SEQUENCE [LARGE SCALE GENOMIC DNA]</scope>
    <source>
        <strain evidence="17">Berkeley</strain>
    </source>
</reference>
<dbReference type="Pfam" id="PF07679">
    <property type="entry name" value="I-set"/>
    <property type="match status" value="1"/>
</dbReference>
<keyword evidence="4" id="KW-0677">Repeat</keyword>
<reference evidence="15 17" key="8">
    <citation type="journal article" date="2007" name="Science">
        <title>Sequence finishing and mapping of Drosophila melanogaster heterochromatin.</title>
        <authorList>
            <person name="Hoskins R.A."/>
            <person name="Carlson J.W."/>
            <person name="Kennedy C."/>
            <person name="Acevedo D."/>
            <person name="Evans-Holm M."/>
            <person name="Frise E."/>
            <person name="Wan K.H."/>
            <person name="Park S."/>
            <person name="Mendez-Lago M."/>
            <person name="Rossi F."/>
            <person name="Villasante A."/>
            <person name="Dimitri P."/>
            <person name="Karpen G.H."/>
            <person name="Celniker S.E."/>
        </authorList>
    </citation>
    <scope>NUCLEOTIDE SEQUENCE [LARGE SCALE GENOMIC DNA]</scope>
    <source>
        <strain evidence="17">Berkeley</strain>
    </source>
</reference>
<dbReference type="ExpressionAtlas" id="A1Z921">
    <property type="expression patterns" value="baseline and differential"/>
</dbReference>
<evidence type="ECO:0000256" key="1">
    <source>
        <dbReference type="ARBA" id="ARBA00004479"/>
    </source>
</evidence>
<dbReference type="FunFam" id="2.60.40.10:FF:001797">
    <property type="entry name" value="Frazzled, isoform C"/>
    <property type="match status" value="1"/>
</dbReference>
<evidence type="ECO:0000256" key="4">
    <source>
        <dbReference type="ARBA" id="ARBA00022737"/>
    </source>
</evidence>
<accession>A1Z921</accession>
<proteinExistence type="evidence at protein level"/>
<dbReference type="GO" id="GO:0008045">
    <property type="term" value="P:motor neuron axon guidance"/>
    <property type="evidence" value="ECO:0000315"/>
    <property type="project" value="FlyBase"/>
</dbReference>
<dbReference type="PROSITE" id="PS50835">
    <property type="entry name" value="IG_LIKE"/>
    <property type="match status" value="4"/>
</dbReference>
<feature type="region of interest" description="Disordered" evidence="10">
    <location>
        <begin position="1284"/>
        <end position="1322"/>
    </location>
</feature>
<evidence type="ECO:0000256" key="7">
    <source>
        <dbReference type="ARBA" id="ARBA00023157"/>
    </source>
</evidence>
<dbReference type="CDD" id="cd00063">
    <property type="entry name" value="FN3"/>
    <property type="match status" value="6"/>
</dbReference>
<dbReference type="FlyBase" id="FBgn0011592">
    <property type="gene designation" value="fra"/>
</dbReference>
<comment type="subcellular location">
    <subcellularLocation>
        <location evidence="1">Membrane</location>
        <topology evidence="1">Single-pass type I membrane protein</topology>
    </subcellularLocation>
</comment>
<dbReference type="SMART" id="SM00409">
    <property type="entry name" value="IG"/>
    <property type="match status" value="4"/>
</dbReference>
<dbReference type="InterPro" id="IPR003599">
    <property type="entry name" value="Ig_sub"/>
</dbReference>
<evidence type="ECO:0000259" key="14">
    <source>
        <dbReference type="PROSITE" id="PS50853"/>
    </source>
</evidence>
<evidence type="ECO:0000256" key="3">
    <source>
        <dbReference type="ARBA" id="ARBA00022692"/>
    </source>
</evidence>
<dbReference type="PROSITE" id="PS50853">
    <property type="entry name" value="FN3"/>
    <property type="match status" value="6"/>
</dbReference>
<evidence type="ECO:0000256" key="2">
    <source>
        <dbReference type="ARBA" id="ARBA00009588"/>
    </source>
</evidence>
<dbReference type="GO" id="GO:0007432">
    <property type="term" value="P:salivary gland boundary specification"/>
    <property type="evidence" value="ECO:0000315"/>
    <property type="project" value="FlyBase"/>
</dbReference>
<evidence type="ECO:0000313" key="17">
    <source>
        <dbReference type="Proteomes" id="UP000000803"/>
    </source>
</evidence>
<keyword evidence="8" id="KW-0325">Glycoprotein</keyword>
<keyword evidence="9" id="KW-0393">Immunoglobulin domain</keyword>
<evidence type="ECO:0000256" key="9">
    <source>
        <dbReference type="ARBA" id="ARBA00023319"/>
    </source>
</evidence>
<keyword evidence="6 11" id="KW-0472">Membrane</keyword>
<dbReference type="FunFam" id="2.60.40.10:FF:001958">
    <property type="entry name" value="Frazzled, isoform C"/>
    <property type="match status" value="1"/>
</dbReference>
<evidence type="ECO:0007829" key="18">
    <source>
        <dbReference type="PeptideAtlas" id="A1Z921"/>
    </source>
</evidence>
<dbReference type="InterPro" id="IPR013098">
    <property type="entry name" value="Ig_I-set"/>
</dbReference>
<feature type="domain" description="Fibronectin type-III" evidence="14">
    <location>
        <begin position="756"/>
        <end position="850"/>
    </location>
</feature>
<dbReference type="GO" id="GO:0048813">
    <property type="term" value="P:dendrite morphogenesis"/>
    <property type="evidence" value="ECO:0000315"/>
    <property type="project" value="FlyBase"/>
</dbReference>
<dbReference type="Proteomes" id="UP000000803">
    <property type="component" value="Chromosome 2R"/>
</dbReference>
<dbReference type="FunFam" id="2.60.40.10:FF:001448">
    <property type="entry name" value="Frazzled, isoform C"/>
    <property type="match status" value="1"/>
</dbReference>
<evidence type="ECO:0000259" key="13">
    <source>
        <dbReference type="PROSITE" id="PS50835"/>
    </source>
</evidence>
<dbReference type="UCSC" id="CG8581-RB">
    <property type="organism name" value="d. melanogaster"/>
</dbReference>
<dbReference type="Pfam" id="PF00041">
    <property type="entry name" value="fn3"/>
    <property type="match status" value="6"/>
</dbReference>
<gene>
    <name evidence="15 16" type="primary">fra</name>
    <name evidence="15" type="synonym">CT24981</name>
    <name evidence="15" type="synonym">DCC</name>
    <name evidence="15" type="synonym">Dcc</name>
    <name evidence="15" type="synonym">Dmel\CG8581</name>
    <name evidence="15" type="synonym">Fra</name>
    <name evidence="15" type="synonym">fra/DCC</name>
    <name evidence="15 16" type="ORF">CG8581</name>
    <name evidence="15" type="ORF">Dmel_CG8581</name>
</gene>
<dbReference type="SMR" id="A1Z921"/>
<dbReference type="SUPFAM" id="SSF49265">
    <property type="entry name" value="Fibronectin type III"/>
    <property type="match status" value="4"/>
</dbReference>
<dbReference type="EMBL" id="AE013599">
    <property type="protein sequence ID" value="AAM68622.1"/>
    <property type="molecule type" value="Genomic_DNA"/>
</dbReference>
<dbReference type="InterPro" id="IPR007110">
    <property type="entry name" value="Ig-like_dom"/>
</dbReference>
<name>A1Z921_DROME</name>
<dbReference type="BioGRID-ORCS" id="36377">
    <property type="hits" value="0 hits in 3 CRISPR screens"/>
</dbReference>
<dbReference type="GO" id="GO:0007411">
    <property type="term" value="P:axon guidance"/>
    <property type="evidence" value="ECO:0000315"/>
    <property type="project" value="FlyBase"/>
</dbReference>
<feature type="chain" id="PRO_5002641949" evidence="12">
    <location>
        <begin position="32"/>
        <end position="1375"/>
    </location>
</feature>
<keyword evidence="12" id="KW-0732">Signal</keyword>
<reference evidence="15 17" key="3">
    <citation type="journal article" date="2002" name="Genome Biol.">
        <title>Annotation of the Drosophila melanogaster euchromatic genome: a systematic review.</title>
        <authorList>
            <person name="Misra S."/>
            <person name="Crosby M.A."/>
            <person name="Mungall C.J."/>
            <person name="Matthews B.B."/>
            <person name="Campbell K.S."/>
            <person name="Hradecky P."/>
            <person name="Huang Y."/>
            <person name="Kaminker J.S."/>
            <person name="Millburn G.H."/>
            <person name="Prochnik S.E."/>
            <person name="Smith C.D."/>
            <person name="Tupy J.L."/>
            <person name="Whitfied E.J."/>
            <person name="Bayraktaroglu L."/>
            <person name="Berman B.P."/>
            <person name="Bettencourt B.R."/>
            <person name="Celniker S.E."/>
            <person name="de Grey A.D."/>
            <person name="Drysdale R.A."/>
            <person name="Harris N.L."/>
            <person name="Richter J."/>
            <person name="Russo S."/>
            <person name="Schroeder A.J."/>
            <person name="Shu S.Q."/>
            <person name="Stapleton M."/>
            <person name="Yamada C."/>
            <person name="Ashburner M."/>
            <person name="Gelbart W.M."/>
            <person name="Rubin G.M."/>
            <person name="Lewis S.E."/>
        </authorList>
    </citation>
    <scope>GENOME REANNOTATION</scope>
    <source>
        <strain evidence="17">Berkeley</strain>
    </source>
</reference>
<dbReference type="SMART" id="SM00060">
    <property type="entry name" value="FN3"/>
    <property type="match status" value="6"/>
</dbReference>
<dbReference type="RefSeq" id="NP_725185.1">
    <property type="nucleotide sequence ID" value="NM_165913.2"/>
</dbReference>
<feature type="region of interest" description="Disordered" evidence="10">
    <location>
        <begin position="433"/>
        <end position="457"/>
    </location>
</feature>
<dbReference type="InterPro" id="IPR036116">
    <property type="entry name" value="FN3_sf"/>
</dbReference>
<comment type="similarity">
    <text evidence="2">Belongs to the immunoglobulin superfamily. DCC family.</text>
</comment>
<dbReference type="GO" id="GO:0030424">
    <property type="term" value="C:axon"/>
    <property type="evidence" value="ECO:0000314"/>
    <property type="project" value="FlyBase"/>
</dbReference>
<feature type="domain" description="Fibronectin type-III" evidence="14">
    <location>
        <begin position="656"/>
        <end position="749"/>
    </location>
</feature>
<dbReference type="FunFam" id="2.60.40.10:FF:001583">
    <property type="entry name" value="Frazzled, isoform B"/>
    <property type="match status" value="1"/>
</dbReference>
<dbReference type="GO" id="GO:0098595">
    <property type="term" value="C:perivitelline space"/>
    <property type="evidence" value="ECO:0007005"/>
    <property type="project" value="FlyBase"/>
</dbReference>
<dbReference type="GO" id="GO:0070983">
    <property type="term" value="P:dendrite guidance"/>
    <property type="evidence" value="ECO:0000315"/>
    <property type="project" value="FlyBase"/>
</dbReference>
<feature type="domain" description="Ig-like" evidence="13">
    <location>
        <begin position="35"/>
        <end position="133"/>
    </location>
</feature>
<dbReference type="InterPro" id="IPR036179">
    <property type="entry name" value="Ig-like_dom_sf"/>
</dbReference>
<dbReference type="GO" id="GO:0008347">
    <property type="term" value="P:glial cell migration"/>
    <property type="evidence" value="ECO:0000315"/>
    <property type="project" value="FlyBase"/>
</dbReference>
<dbReference type="GO" id="GO:0005886">
    <property type="term" value="C:plasma membrane"/>
    <property type="evidence" value="ECO:0007005"/>
    <property type="project" value="FlyBase"/>
</dbReference>
<dbReference type="SMART" id="SM00408">
    <property type="entry name" value="IGc2"/>
    <property type="match status" value="3"/>
</dbReference>
<feature type="domain" description="Fibronectin type-III" evidence="14">
    <location>
        <begin position="958"/>
        <end position="1057"/>
    </location>
</feature>
<dbReference type="InterPro" id="IPR013783">
    <property type="entry name" value="Ig-like_fold"/>
</dbReference>
<dbReference type="GO" id="GO:0007155">
    <property type="term" value="P:cell adhesion"/>
    <property type="evidence" value="ECO:0007669"/>
    <property type="project" value="UniProtKB-ARBA"/>
</dbReference>
<evidence type="ECO:0000313" key="16">
    <source>
        <dbReference type="FlyBase" id="FBgn0011592"/>
    </source>
</evidence>
<sequence>MAITTNRSSRTLWNWLLSSCLIFQLIGSSLASQALSFTLEPQDAVVPEGHSVLLQCAGTASIGRGGKSKSNLPSSVSIRWRGPDGQDLVIVGDTFRTQLKNGSLYISSVEENRGLTGAYQCLLTAEGVGSILSRPALVAIVRQPDLNQDFLETYLLPGQTAYFRCMLGEANWQEGVKHSVQWLKDDLPLPLDKLRMVVLPNGALEIDEVGPSDRGSYQCNVTSGSSSRLSSKTNLNIKKPSDPGAENSVAPSFLVGPSPKTVREGDTVTLDCVANGVPKPQIKWLRNGMDLDFNDLDSRFSIVGTGSLQISSAEDIDSGNYQCRASNTVDSLDAQATVQVQEPPKFIKAPKDTTAHEKDEPELKCDIWGKPKPVIRWLKNGDLITPNDYMQLVDGHNLKILGLLNSDAGMFQCVGTNAAGSVHAAARLRVVPQGDSPEQDPSVPHPGGKPLDSGLQARLPSQPRDLVAQIVKSRFVTLSWVEPLQNAGDVVYYTVYYKMNNSEREQKMVTKSHDDQQVNIQSLLPGRTYQFRVEANTNFGSGASSAPLEVSTQPEVNIAGPPRNFEGYARSHKEIYVKWEEPTVTNGEILKYRVYYSENDSGADLYHDSTALEAVLTELRPHTDYVISVVPFNRNGMGDSSAEIRVKTFSSTPSEPPNNVTLEVTSSSSITVHWEPPAEEDRNGQITGYKIRYRKFKDAPQVKSTPANIRYFELSNLDRNAEYQVKIAAMTVNGSGPFTEWNRANTLENDLDETQVPGKPIWISIHPGANNIALHWGPPQHPEIKIRNYVLGWGRGIPDENTIELKETERYHILKNLESNMDYVVSLRARNVKGDGPPIYDNIKTRDEEPVDAPTPLEVPVGLRAITMSSSSIVVYWIDTMLNKNQHVTDNRHYTVSYGITGSNRYRYHNTTDLNCMINDLRPNTQYEFAVKVVKGRRESSWSMSVLNSTYQNVPVTPPREVTVRLDEMNPPTVIVQWIPPKHTLGQITGYNIYYTTDTTKRDRDWSVEAFAGEETMLMLPNLKPYTTYYFKVQARTTKGANNAPFSALVSYTTSAAVTMQEPDTIAKGIDNEKLLYIIIAATAVVLLVVLLGVLLLCRRKPQSSPEHTKKSYQKNNVGVPKPPDLWIHHDQMELKNIDKGLHTVTPVCSDGASSSGALTLPRSVVHSEYEVETPVPGHVTNSLDKRSYVPGYMTTSMNGTMERPQYPRTQYSHQNRSHMTMEAGLSQQSLTQPQSNSMAQTPEHPYGGYDANFCNAGNAAAGNGCVSTIESSKRGHPLKSFSVPGPPPTGGATPVTKHTPAVTIRPQNQSPYKKPSFSAATPNRLQGGGSVVHSTDEIQRLAPSTSTEELNQEMANLEGLMKDLSAITANEFEC</sequence>
<dbReference type="PANTHER" id="PTHR44170">
    <property type="entry name" value="PROTEIN SIDEKICK"/>
    <property type="match status" value="1"/>
</dbReference>
<feature type="domain" description="Ig-like" evidence="13">
    <location>
        <begin position="344"/>
        <end position="429"/>
    </location>
</feature>
<dbReference type="Pfam" id="PF06583">
    <property type="entry name" value="Neogenin_C"/>
    <property type="match status" value="2"/>
</dbReference>
<reference evidence="15 17" key="9">
    <citation type="journal article" date="2015" name="G3 (Bethesda)">
        <title>Gene Model Annotations for Drosophila melanogaster: Impact of High-Throughput Data.</title>
        <authorList>
            <consortium name="FlyBase Consortium"/>
            <person name="Matthews B.B."/>
            <person name="Dos Santos G."/>
            <person name="Crosby M.A."/>
            <person name="Emmert D.B."/>
            <person name="St Pierre S.E."/>
            <person name="Gramates L.S."/>
            <person name="Zhou P."/>
            <person name="Schroeder A.J."/>
            <person name="Falls K."/>
            <person name="Strelets V."/>
            <person name="Russo S.M."/>
            <person name="Gelbart W.M."/>
            <person name="null"/>
        </authorList>
    </citation>
    <scope>NUCLEOTIDE SEQUENCE [LARGE SCALE GENOMIC DNA]</scope>
    <source>
        <strain evidence="17">Berkeley</strain>
    </source>
</reference>
<dbReference type="CTD" id="36377"/>
<evidence type="ECO:0000256" key="6">
    <source>
        <dbReference type="ARBA" id="ARBA00023136"/>
    </source>
</evidence>
<dbReference type="Bgee" id="FBgn0011592">
    <property type="expression patterns" value="Expressed in spermatocyte cyst cell (Drosophila) in testis and 207 other cell types or tissues"/>
</dbReference>
<dbReference type="InterPro" id="IPR010560">
    <property type="entry name" value="Neogenin_C"/>
</dbReference>
<keyword evidence="7" id="KW-1015">Disulfide bond</keyword>
<feature type="domain" description="Fibronectin type-III" evidence="14">
    <location>
        <begin position="859"/>
        <end position="953"/>
    </location>
</feature>
<dbReference type="InterPro" id="IPR003961">
    <property type="entry name" value="FN3_dom"/>
</dbReference>
<dbReference type="CDD" id="cd00096">
    <property type="entry name" value="Ig"/>
    <property type="match status" value="1"/>
</dbReference>
<dbReference type="SUPFAM" id="SSF48726">
    <property type="entry name" value="Immunoglobulin"/>
    <property type="match status" value="4"/>
</dbReference>
<dbReference type="OrthoDB" id="114660at2759"/>
<evidence type="ECO:0000256" key="5">
    <source>
        <dbReference type="ARBA" id="ARBA00022989"/>
    </source>
</evidence>